<dbReference type="InterPro" id="IPR020583">
    <property type="entry name" value="Inositol_monoP_metal-BS"/>
</dbReference>
<name>A0ABX0HTI0_9BURK</name>
<comment type="caution">
    <text evidence="5">The sequence shown here is derived from an EMBL/GenBank/DDBJ whole genome shotgun (WGS) entry which is preliminary data.</text>
</comment>
<dbReference type="PANTHER" id="PTHR20854">
    <property type="entry name" value="INOSITOL MONOPHOSPHATASE"/>
    <property type="match status" value="1"/>
</dbReference>
<dbReference type="Pfam" id="PF00459">
    <property type="entry name" value="Inositol_P"/>
    <property type="match status" value="1"/>
</dbReference>
<keyword evidence="3" id="KW-0378">Hydrolase</keyword>
<dbReference type="InterPro" id="IPR020550">
    <property type="entry name" value="Inositol_monophosphatase_CS"/>
</dbReference>
<evidence type="ECO:0000256" key="4">
    <source>
        <dbReference type="ARBA" id="ARBA00022842"/>
    </source>
</evidence>
<dbReference type="Proteomes" id="UP000802098">
    <property type="component" value="Unassembled WGS sequence"/>
</dbReference>
<accession>A0ABX0HTI0</accession>
<keyword evidence="6" id="KW-1185">Reference proteome</keyword>
<protein>
    <submittedName>
        <fullName evidence="5">Inositol monophosphatase</fullName>
    </submittedName>
</protein>
<keyword evidence="4" id="KW-0460">Magnesium</keyword>
<sequence length="253" mass="26224">MIDDIALATAAARTGGEYLTSRLGKANLTRWVERDVKLAEDAQAEALIVGHLTRHSRHPILTEEAGWIGEPARGDAAYWVVDPLDGSFNFLHGIPLCAVSVALCRGLQPVLGCVHDFIHGETCAGGPGLGLRVNGQAAAADAHRGGILGTGIPAAAGDRPPSLAQALAHWRKVRMLGTAALSLAWVAQGRLGGYEESGIRWWDVAGGLALVAGAGGRFEVGPAAGRDASDGLDPVDPLHVRAWSAPATGISSF</sequence>
<dbReference type="InterPro" id="IPR000760">
    <property type="entry name" value="Inositol_monophosphatase-like"/>
</dbReference>
<reference evidence="5 6" key="1">
    <citation type="submission" date="2020-03" db="EMBL/GenBank/DDBJ databases">
        <title>Rubrivivax benzoatilyticus JA2 (sequenced after 10 years sub-culturing).</title>
        <authorList>
            <person name="Gupta D."/>
            <person name="Chintalapati S."/>
            <person name="Chintalapati V.R."/>
        </authorList>
    </citation>
    <scope>NUCLEOTIDE SEQUENCE [LARGE SCALE GENOMIC DNA]</scope>
    <source>
        <strain evidence="5 6">JA2-Mal</strain>
    </source>
</reference>
<organism evidence="5 6">
    <name type="scientific">Rubrivivax benzoatilyticus</name>
    <dbReference type="NCBI Taxonomy" id="316997"/>
    <lineage>
        <taxon>Bacteria</taxon>
        <taxon>Pseudomonadati</taxon>
        <taxon>Pseudomonadota</taxon>
        <taxon>Betaproteobacteria</taxon>
        <taxon>Burkholderiales</taxon>
        <taxon>Sphaerotilaceae</taxon>
        <taxon>Rubrivivax</taxon>
    </lineage>
</organism>
<evidence type="ECO:0000256" key="1">
    <source>
        <dbReference type="ARBA" id="ARBA00009759"/>
    </source>
</evidence>
<dbReference type="Gene3D" id="3.30.540.10">
    <property type="entry name" value="Fructose-1,6-Bisphosphatase, subunit A, domain 1"/>
    <property type="match status" value="1"/>
</dbReference>
<keyword evidence="2" id="KW-0479">Metal-binding</keyword>
<comment type="similarity">
    <text evidence="1">Belongs to the inositol monophosphatase superfamily.</text>
</comment>
<evidence type="ECO:0000313" key="5">
    <source>
        <dbReference type="EMBL" id="NHK97938.1"/>
    </source>
</evidence>
<dbReference type="EMBL" id="JAAOCD010000002">
    <property type="protein sequence ID" value="NHK97938.1"/>
    <property type="molecule type" value="Genomic_DNA"/>
</dbReference>
<dbReference type="CDD" id="cd01637">
    <property type="entry name" value="IMPase_like"/>
    <property type="match status" value="1"/>
</dbReference>
<dbReference type="PANTHER" id="PTHR20854:SF4">
    <property type="entry name" value="INOSITOL-1-MONOPHOSPHATASE-RELATED"/>
    <property type="match status" value="1"/>
</dbReference>
<evidence type="ECO:0000256" key="2">
    <source>
        <dbReference type="ARBA" id="ARBA00022723"/>
    </source>
</evidence>
<dbReference type="PROSITE" id="PS00629">
    <property type="entry name" value="IMP_1"/>
    <property type="match status" value="1"/>
</dbReference>
<evidence type="ECO:0000256" key="3">
    <source>
        <dbReference type="ARBA" id="ARBA00022801"/>
    </source>
</evidence>
<dbReference type="SUPFAM" id="SSF56655">
    <property type="entry name" value="Carbohydrate phosphatase"/>
    <property type="match status" value="1"/>
</dbReference>
<dbReference type="PRINTS" id="PR00377">
    <property type="entry name" value="IMPHPHTASES"/>
</dbReference>
<gene>
    <name evidence="5" type="ORF">G7087_06075</name>
</gene>
<dbReference type="Gene3D" id="3.40.190.80">
    <property type="match status" value="1"/>
</dbReference>
<dbReference type="PROSITE" id="PS00630">
    <property type="entry name" value="IMP_2"/>
    <property type="match status" value="1"/>
</dbReference>
<proteinExistence type="inferred from homology"/>
<dbReference type="RefSeq" id="WP_009856528.1">
    <property type="nucleotide sequence ID" value="NZ_JAAOCD010000002.1"/>
</dbReference>
<evidence type="ECO:0000313" key="6">
    <source>
        <dbReference type="Proteomes" id="UP000802098"/>
    </source>
</evidence>